<dbReference type="PANTHER" id="PTHR43304:SF1">
    <property type="entry name" value="PAC DOMAIN-CONTAINING PROTEIN"/>
    <property type="match status" value="1"/>
</dbReference>
<dbReference type="SMART" id="SM00388">
    <property type="entry name" value="HisKA"/>
    <property type="match status" value="1"/>
</dbReference>
<dbReference type="Gene3D" id="3.30.565.10">
    <property type="entry name" value="Histidine kinase-like ATPase, C-terminal domain"/>
    <property type="match status" value="1"/>
</dbReference>
<dbReference type="SUPFAM" id="SSF55785">
    <property type="entry name" value="PYP-like sensor domain (PAS domain)"/>
    <property type="match status" value="4"/>
</dbReference>
<evidence type="ECO:0000256" key="3">
    <source>
        <dbReference type="ARBA" id="ARBA00022553"/>
    </source>
</evidence>
<comment type="catalytic activity">
    <reaction evidence="1">
        <text>ATP + protein L-histidine = ADP + protein N-phospho-L-histidine.</text>
        <dbReference type="EC" id="2.7.13.3"/>
    </reaction>
</comment>
<feature type="domain" description="Histidine kinase" evidence="6">
    <location>
        <begin position="621"/>
        <end position="835"/>
    </location>
</feature>
<keyword evidence="4" id="KW-0808">Transferase</keyword>
<dbReference type="InterPro" id="IPR001610">
    <property type="entry name" value="PAC"/>
</dbReference>
<dbReference type="CDD" id="cd00082">
    <property type="entry name" value="HisKA"/>
    <property type="match status" value="1"/>
</dbReference>
<dbReference type="CDD" id="cd00130">
    <property type="entry name" value="PAS"/>
    <property type="match status" value="2"/>
</dbReference>
<protein>
    <recommendedName>
        <fullName evidence="2">histidine kinase</fullName>
        <ecNumber evidence="2">2.7.13.3</ecNumber>
    </recommendedName>
</protein>
<dbReference type="PROSITE" id="PS50113">
    <property type="entry name" value="PAC"/>
    <property type="match status" value="3"/>
</dbReference>
<evidence type="ECO:0000259" key="7">
    <source>
        <dbReference type="PROSITE" id="PS50112"/>
    </source>
</evidence>
<dbReference type="Gene3D" id="3.30.450.20">
    <property type="entry name" value="PAS domain"/>
    <property type="match status" value="4"/>
</dbReference>
<evidence type="ECO:0000256" key="1">
    <source>
        <dbReference type="ARBA" id="ARBA00000085"/>
    </source>
</evidence>
<proteinExistence type="predicted"/>
<dbReference type="EMBL" id="CP043494">
    <property type="protein sequence ID" value="WNG45863.1"/>
    <property type="molecule type" value="Genomic_DNA"/>
</dbReference>
<dbReference type="Pfam" id="PF08447">
    <property type="entry name" value="PAS_3"/>
    <property type="match status" value="1"/>
</dbReference>
<dbReference type="Pfam" id="PF13426">
    <property type="entry name" value="PAS_9"/>
    <property type="match status" value="1"/>
</dbReference>
<sequence>MFAMSLPSSPDFQRLFEQLPGAYLVALPDAGFTLVAVSEAYLRATLTTREGMLGRPFFEVFPDNPADRNATGVRNLRASLERALATRAPDTMAVQKYDIRRPEAEGGGFEERYWSPINTPILSPEGEVLYLLHRVEDVTDFVRLSHWGEEERERTAALQSRNLEMEVEILHRGQELQAANQELREAVRERDASLALTAQARAEAERQREWLHSLFMQAPTAIAIFRGPRYIIELANPLVCRLWGRHPEQVLGKPLFEALPEAAGQGFEELLNGVLATGVPYVGTELPARLARLEGGALEEVYFNFVYEPMRDAQGQVEAVIVVASDVTELVQARRRMEMLAAEKVRVAEERLRLAMEATELGIWDMDPTTGALLWDNHLRVMFGLPADTPLDYPTFLSLVHPEDREHVDRLVQEALAPGGTGTFSVEYRRVPLADGTERWVYSQGRAHFDASGRPIRFLGTGLDITERKCAAAQLVRNTAILEAIIQSIPDALYVGDATGIRIANTPALEMLGFESLEELNQHVATLGERLQNRSAEDGHRLTPEEEPFMRAFRGQPTTQEVIARHLRTNKEVVVRCAAAPVRIGDDIVGAVAVNTDITERKRAEMELRQTAEFRERFLGIVSHDLRNPLNAILLSVNAMMRSDCVVQHHLKAIRRIATSAERMGRMIGDLLDFTRGRLGGGIPISPRPANLLSICRQVVEELEVGNPQRELRLSSTGNFQGEWDPDRLAQLLGNLGKNALDYSPDGAPVDFVLRDEGDTVSVKIHNAGPPIPVDLLPRIFEPFRRATDEGHPTAGLGLGLFIVQQIARSHGGNVEVSSTRAEGTTFTLHLPRSVVL</sequence>
<dbReference type="SMART" id="SM00086">
    <property type="entry name" value="PAC"/>
    <property type="match status" value="3"/>
</dbReference>
<gene>
    <name evidence="9" type="ORF">F0U60_18415</name>
</gene>
<feature type="domain" description="PAC" evidence="8">
    <location>
        <begin position="424"/>
        <end position="477"/>
    </location>
</feature>
<feature type="domain" description="PAC" evidence="8">
    <location>
        <begin position="558"/>
        <end position="610"/>
    </location>
</feature>
<evidence type="ECO:0000256" key="4">
    <source>
        <dbReference type="ARBA" id="ARBA00022679"/>
    </source>
</evidence>
<evidence type="ECO:0000313" key="9">
    <source>
        <dbReference type="EMBL" id="WNG45863.1"/>
    </source>
</evidence>
<dbReference type="InterPro" id="IPR003661">
    <property type="entry name" value="HisK_dim/P_dom"/>
</dbReference>
<dbReference type="NCBIfam" id="TIGR00229">
    <property type="entry name" value="sensory_box"/>
    <property type="match status" value="3"/>
</dbReference>
<feature type="domain" description="PAS" evidence="7">
    <location>
        <begin position="348"/>
        <end position="419"/>
    </location>
</feature>
<dbReference type="InterPro" id="IPR013655">
    <property type="entry name" value="PAS_fold_3"/>
</dbReference>
<reference evidence="9 10" key="1">
    <citation type="submission" date="2019-08" db="EMBL/GenBank/DDBJ databases">
        <title>Archangium and Cystobacter genomes.</title>
        <authorList>
            <person name="Chen I.-C.K."/>
            <person name="Wielgoss S."/>
        </authorList>
    </citation>
    <scope>NUCLEOTIDE SEQUENCE [LARGE SCALE GENOMIC DNA]</scope>
    <source>
        <strain evidence="9 10">Cbm 6</strain>
    </source>
</reference>
<dbReference type="CDD" id="cd00075">
    <property type="entry name" value="HATPase"/>
    <property type="match status" value="1"/>
</dbReference>
<evidence type="ECO:0000256" key="5">
    <source>
        <dbReference type="ARBA" id="ARBA00022777"/>
    </source>
</evidence>
<dbReference type="Gene3D" id="1.10.287.130">
    <property type="match status" value="1"/>
</dbReference>
<evidence type="ECO:0000259" key="6">
    <source>
        <dbReference type="PROSITE" id="PS50109"/>
    </source>
</evidence>
<dbReference type="PROSITE" id="PS50109">
    <property type="entry name" value="HIS_KIN"/>
    <property type="match status" value="1"/>
</dbReference>
<feature type="domain" description="PAC" evidence="8">
    <location>
        <begin position="284"/>
        <end position="339"/>
    </location>
</feature>
<dbReference type="InterPro" id="IPR036097">
    <property type="entry name" value="HisK_dim/P_sf"/>
</dbReference>
<dbReference type="Gene3D" id="2.10.70.100">
    <property type="match status" value="1"/>
</dbReference>
<evidence type="ECO:0000313" key="10">
    <source>
        <dbReference type="Proteomes" id="UP001611383"/>
    </source>
</evidence>
<name>A0ABY9WQ58_9BACT</name>
<dbReference type="Proteomes" id="UP001611383">
    <property type="component" value="Chromosome"/>
</dbReference>
<dbReference type="InterPro" id="IPR000014">
    <property type="entry name" value="PAS"/>
</dbReference>
<keyword evidence="10" id="KW-1185">Reference proteome</keyword>
<dbReference type="InterPro" id="IPR000700">
    <property type="entry name" value="PAS-assoc_C"/>
</dbReference>
<dbReference type="PANTHER" id="PTHR43304">
    <property type="entry name" value="PHYTOCHROME-LIKE PROTEIN CPH1"/>
    <property type="match status" value="1"/>
</dbReference>
<dbReference type="Pfam" id="PF02518">
    <property type="entry name" value="HATPase_c"/>
    <property type="match status" value="1"/>
</dbReference>
<dbReference type="SUPFAM" id="SSF55874">
    <property type="entry name" value="ATPase domain of HSP90 chaperone/DNA topoisomerase II/histidine kinase"/>
    <property type="match status" value="1"/>
</dbReference>
<dbReference type="InterPro" id="IPR035965">
    <property type="entry name" value="PAS-like_dom_sf"/>
</dbReference>
<organism evidence="9 10">
    <name type="scientific">Archangium minus</name>
    <dbReference type="NCBI Taxonomy" id="83450"/>
    <lineage>
        <taxon>Bacteria</taxon>
        <taxon>Pseudomonadati</taxon>
        <taxon>Myxococcota</taxon>
        <taxon>Myxococcia</taxon>
        <taxon>Myxococcales</taxon>
        <taxon>Cystobacterineae</taxon>
        <taxon>Archangiaceae</taxon>
        <taxon>Archangium</taxon>
    </lineage>
</organism>
<dbReference type="Pfam" id="PF08448">
    <property type="entry name" value="PAS_4"/>
    <property type="match status" value="2"/>
</dbReference>
<evidence type="ECO:0000256" key="2">
    <source>
        <dbReference type="ARBA" id="ARBA00012438"/>
    </source>
</evidence>
<dbReference type="InterPro" id="IPR036890">
    <property type="entry name" value="HATPase_C_sf"/>
</dbReference>
<dbReference type="SMART" id="SM00387">
    <property type="entry name" value="HATPase_c"/>
    <property type="match status" value="1"/>
</dbReference>
<dbReference type="SUPFAM" id="SSF47384">
    <property type="entry name" value="Homodimeric domain of signal transducing histidine kinase"/>
    <property type="match status" value="1"/>
</dbReference>
<dbReference type="SMART" id="SM00091">
    <property type="entry name" value="PAS"/>
    <property type="match status" value="4"/>
</dbReference>
<dbReference type="InterPro" id="IPR003594">
    <property type="entry name" value="HATPase_dom"/>
</dbReference>
<keyword evidence="5" id="KW-0418">Kinase</keyword>
<dbReference type="InterPro" id="IPR004358">
    <property type="entry name" value="Sig_transdc_His_kin-like_C"/>
</dbReference>
<dbReference type="InterPro" id="IPR013656">
    <property type="entry name" value="PAS_4"/>
</dbReference>
<dbReference type="PRINTS" id="PR00344">
    <property type="entry name" value="BCTRLSENSOR"/>
</dbReference>
<accession>A0ABY9WQ58</accession>
<keyword evidence="3" id="KW-0597">Phosphoprotein</keyword>
<dbReference type="RefSeq" id="WP_395821567.1">
    <property type="nucleotide sequence ID" value="NZ_CP043494.1"/>
</dbReference>
<dbReference type="EC" id="2.7.13.3" evidence="2"/>
<dbReference type="PROSITE" id="PS50112">
    <property type="entry name" value="PAS"/>
    <property type="match status" value="1"/>
</dbReference>
<dbReference type="InterPro" id="IPR052162">
    <property type="entry name" value="Sensor_kinase/Photoreceptor"/>
</dbReference>
<dbReference type="Pfam" id="PF00512">
    <property type="entry name" value="HisKA"/>
    <property type="match status" value="1"/>
</dbReference>
<evidence type="ECO:0000259" key="8">
    <source>
        <dbReference type="PROSITE" id="PS50113"/>
    </source>
</evidence>
<dbReference type="InterPro" id="IPR005467">
    <property type="entry name" value="His_kinase_dom"/>
</dbReference>